<sequence length="53" mass="5973">MIQTGTTGSEHLHATYRADESADTLAGWIIAVQKTICMDQRPLRSAFICFRIF</sequence>
<reference evidence="1 2" key="1">
    <citation type="submission" date="2014-01" db="EMBL/GenBank/DDBJ databases">
        <title>Full genme sequencing of cellulolytic bacterium Gynuella sunshinyii YC6258T gen. nov., sp. nov.</title>
        <authorList>
            <person name="Khan H."/>
            <person name="Chung E.J."/>
            <person name="Chung Y.R."/>
        </authorList>
    </citation>
    <scope>NUCLEOTIDE SEQUENCE [LARGE SCALE GENOMIC DNA]</scope>
    <source>
        <strain evidence="1 2">YC6258</strain>
    </source>
</reference>
<dbReference type="EMBL" id="CP007142">
    <property type="protein sequence ID" value="AJQ96007.1"/>
    <property type="molecule type" value="Genomic_DNA"/>
</dbReference>
<name>A0A0C5VMQ1_9GAMM</name>
<dbReference type="KEGG" id="gsn:YC6258_03971"/>
<evidence type="ECO:0000313" key="1">
    <source>
        <dbReference type="EMBL" id="AJQ96007.1"/>
    </source>
</evidence>
<organism evidence="1 2">
    <name type="scientific">Gynuella sunshinyii YC6258</name>
    <dbReference type="NCBI Taxonomy" id="1445510"/>
    <lineage>
        <taxon>Bacteria</taxon>
        <taxon>Pseudomonadati</taxon>
        <taxon>Pseudomonadota</taxon>
        <taxon>Gammaproteobacteria</taxon>
        <taxon>Oceanospirillales</taxon>
        <taxon>Saccharospirillaceae</taxon>
        <taxon>Gynuella</taxon>
    </lineage>
</organism>
<evidence type="ECO:0000313" key="2">
    <source>
        <dbReference type="Proteomes" id="UP000032266"/>
    </source>
</evidence>
<dbReference type="Proteomes" id="UP000032266">
    <property type="component" value="Chromosome"/>
</dbReference>
<dbReference type="HOGENOM" id="CLU_3062080_0_0_6"/>
<protein>
    <submittedName>
        <fullName evidence="1">Uncharacterized protein</fullName>
    </submittedName>
</protein>
<proteinExistence type="predicted"/>
<accession>A0A0C5VMQ1</accession>
<dbReference type="STRING" id="1445510.YC6258_03971"/>
<dbReference type="AlphaFoldDB" id="A0A0C5VMQ1"/>
<keyword evidence="2" id="KW-1185">Reference proteome</keyword>
<gene>
    <name evidence="1" type="ORF">YC6258_03971</name>
</gene>